<evidence type="ECO:0000256" key="2">
    <source>
        <dbReference type="ARBA" id="ARBA00022448"/>
    </source>
</evidence>
<dbReference type="KEGG" id="gjf:M493_17125"/>
<keyword evidence="5 9" id="KW-0812">Transmembrane</keyword>
<dbReference type="InterPro" id="IPR007387">
    <property type="entry name" value="TRAP_DctQ"/>
</dbReference>
<name>S5Z3K4_GEOG3</name>
<feature type="transmembrane region" description="Helical" evidence="9">
    <location>
        <begin position="12"/>
        <end position="37"/>
    </location>
</feature>
<dbReference type="AlphaFoldDB" id="S5Z3K4"/>
<evidence type="ECO:0000313" key="11">
    <source>
        <dbReference type="EMBL" id="AGT33634.1"/>
    </source>
</evidence>
<dbReference type="HOGENOM" id="CLU_086356_9_0_9"/>
<gene>
    <name evidence="11" type="ORF">M493_17125</name>
</gene>
<comment type="similarity">
    <text evidence="8">Belongs to the TRAP transporter small permease family.</text>
</comment>
<dbReference type="GO" id="GO:0022857">
    <property type="term" value="F:transmembrane transporter activity"/>
    <property type="evidence" value="ECO:0007669"/>
    <property type="project" value="TreeGrafter"/>
</dbReference>
<dbReference type="GO" id="GO:0015740">
    <property type="term" value="P:C4-dicarboxylate transport"/>
    <property type="evidence" value="ECO:0007669"/>
    <property type="project" value="TreeGrafter"/>
</dbReference>
<evidence type="ECO:0000256" key="7">
    <source>
        <dbReference type="ARBA" id="ARBA00023136"/>
    </source>
</evidence>
<dbReference type="Pfam" id="PF04290">
    <property type="entry name" value="DctQ"/>
    <property type="match status" value="1"/>
</dbReference>
<dbReference type="EMBL" id="CP006254">
    <property type="protein sequence ID" value="AGT33634.1"/>
    <property type="molecule type" value="Genomic_DNA"/>
</dbReference>
<reference evidence="11 12" key="1">
    <citation type="journal article" date="2014" name="Genome Announc.">
        <title>Complete Genome Sequence of the Thermophilic Polychlorinated Biphenyl Degrader Geobacillus sp. Strain JF8 (NBRC 109937).</title>
        <authorList>
            <person name="Shintani M."/>
            <person name="Ohtsubo Y."/>
            <person name="Fukuda K."/>
            <person name="Hosoyama A."/>
            <person name="Ohji S."/>
            <person name="Yamazoe A."/>
            <person name="Fujita N."/>
            <person name="Nagata Y."/>
            <person name="Tsuda M."/>
            <person name="Hatta T."/>
            <person name="Kimbara K."/>
        </authorList>
    </citation>
    <scope>NUCLEOTIDE SEQUENCE [LARGE SCALE GENOMIC DNA]</scope>
    <source>
        <strain evidence="11 12">JF8</strain>
    </source>
</reference>
<feature type="transmembrane region" description="Helical" evidence="9">
    <location>
        <begin position="86"/>
        <end position="103"/>
    </location>
</feature>
<evidence type="ECO:0000256" key="5">
    <source>
        <dbReference type="ARBA" id="ARBA00022692"/>
    </source>
</evidence>
<evidence type="ECO:0000256" key="9">
    <source>
        <dbReference type="SAM" id="Phobius"/>
    </source>
</evidence>
<evidence type="ECO:0000313" key="12">
    <source>
        <dbReference type="Proteomes" id="UP000015500"/>
    </source>
</evidence>
<accession>S5Z3K4</accession>
<evidence type="ECO:0000259" key="10">
    <source>
        <dbReference type="Pfam" id="PF04290"/>
    </source>
</evidence>
<evidence type="ECO:0000256" key="3">
    <source>
        <dbReference type="ARBA" id="ARBA00022475"/>
    </source>
</evidence>
<dbReference type="OrthoDB" id="9815614at2"/>
<dbReference type="Proteomes" id="UP000015500">
    <property type="component" value="Chromosome"/>
</dbReference>
<evidence type="ECO:0000256" key="1">
    <source>
        <dbReference type="ARBA" id="ARBA00004429"/>
    </source>
</evidence>
<dbReference type="STRING" id="1921421.M493_17125"/>
<organism evidence="11 12">
    <name type="scientific">Geobacillus genomosp. 3</name>
    <dbReference type="NCBI Taxonomy" id="1921421"/>
    <lineage>
        <taxon>Bacteria</taxon>
        <taxon>Bacillati</taxon>
        <taxon>Bacillota</taxon>
        <taxon>Bacilli</taxon>
        <taxon>Bacillales</taxon>
        <taxon>Anoxybacillaceae</taxon>
        <taxon>Geobacillus</taxon>
    </lineage>
</organism>
<feature type="transmembrane region" description="Helical" evidence="9">
    <location>
        <begin position="49"/>
        <end position="65"/>
    </location>
</feature>
<sequence>MGKVSRFFDRLLNITMALFLAVMFIFVFTNVVLRYVFNSGITWSEEMSRFLFIWLTFLGAIGALKENRHLGVDTLIKRLPRQAKKLVYVIGNLLIFYLLWLLFDGSVKTTLLNTDTKAAATGLPLALVYGVGIITSLSFAVILLFNLYKVFFYEKTIDVLTVMKETEEEVPYVLREKTIVK</sequence>
<dbReference type="PANTHER" id="PTHR35011:SF2">
    <property type="entry name" value="2,3-DIKETO-L-GULONATE TRAP TRANSPORTER SMALL PERMEASE PROTEIN YIAM"/>
    <property type="match status" value="1"/>
</dbReference>
<keyword evidence="2" id="KW-0813">Transport</keyword>
<dbReference type="InterPro" id="IPR055348">
    <property type="entry name" value="DctQ"/>
</dbReference>
<dbReference type="GO" id="GO:0005886">
    <property type="term" value="C:plasma membrane"/>
    <property type="evidence" value="ECO:0007669"/>
    <property type="project" value="UniProtKB-SubCell"/>
</dbReference>
<keyword evidence="12" id="KW-1185">Reference proteome</keyword>
<keyword evidence="7 9" id="KW-0472">Membrane</keyword>
<protein>
    <recommendedName>
        <fullName evidence="10">Tripartite ATP-independent periplasmic transporters DctQ component domain-containing protein</fullName>
    </recommendedName>
</protein>
<comment type="subcellular location">
    <subcellularLocation>
        <location evidence="1">Cell inner membrane</location>
        <topology evidence="1">Multi-pass membrane protein</topology>
    </subcellularLocation>
</comment>
<dbReference type="RefSeq" id="WP_020961421.1">
    <property type="nucleotide sequence ID" value="NC_022080.4"/>
</dbReference>
<keyword evidence="4" id="KW-0997">Cell inner membrane</keyword>
<evidence type="ECO:0000256" key="8">
    <source>
        <dbReference type="ARBA" id="ARBA00038436"/>
    </source>
</evidence>
<feature type="transmembrane region" description="Helical" evidence="9">
    <location>
        <begin position="123"/>
        <end position="145"/>
    </location>
</feature>
<keyword evidence="6 9" id="KW-1133">Transmembrane helix</keyword>
<evidence type="ECO:0000256" key="4">
    <source>
        <dbReference type="ARBA" id="ARBA00022519"/>
    </source>
</evidence>
<proteinExistence type="inferred from homology"/>
<feature type="domain" description="Tripartite ATP-independent periplasmic transporters DctQ component" evidence="10">
    <location>
        <begin position="23"/>
        <end position="150"/>
    </location>
</feature>
<dbReference type="PANTHER" id="PTHR35011">
    <property type="entry name" value="2,3-DIKETO-L-GULONATE TRAP TRANSPORTER SMALL PERMEASE PROTEIN YIAM"/>
    <property type="match status" value="1"/>
</dbReference>
<keyword evidence="3" id="KW-1003">Cell membrane</keyword>
<dbReference type="PATRIC" id="fig|1345697.3.peg.3383"/>
<evidence type="ECO:0000256" key="6">
    <source>
        <dbReference type="ARBA" id="ARBA00022989"/>
    </source>
</evidence>